<comment type="caution">
    <text evidence="1">The sequence shown here is derived from an EMBL/GenBank/DDBJ whole genome shotgun (WGS) entry which is preliminary data.</text>
</comment>
<reference evidence="1 2" key="1">
    <citation type="submission" date="2019-09" db="EMBL/GenBank/DDBJ databases">
        <title>Pararcticibacter amylolyticus gen. nov., sp. nov., isolated from a rottenly hemp rope, and reclassification of Pedobacter tournemirensis as Pararcticibacter tournemirensis comb. nov.</title>
        <authorList>
            <person name="Cai Y."/>
        </authorList>
    </citation>
    <scope>NUCLEOTIDE SEQUENCE [LARGE SCALE GENOMIC DNA]</scope>
    <source>
        <strain evidence="1 2">TF5-37.2-LB10</strain>
    </source>
</reference>
<accession>A0A5M9HAQ5</accession>
<dbReference type="InterPro" id="IPR035958">
    <property type="entry name" value="SecB-like_sf"/>
</dbReference>
<evidence type="ECO:0000313" key="1">
    <source>
        <dbReference type="EMBL" id="KAA8484033.1"/>
    </source>
</evidence>
<sequence length="150" mass="17078">MKAKVSPLSWLNFALLQSNFQFVQPQVKPKKKKINPADFFKDYIIDIDFDIQDTGSDEFQVFTKIDINTDEILIAGYKISVEGAGVFRISPDAALTEAHRDNLRNYSAVNLLINRLRTHILQTTSLSVFGPYDLPPIDITDLFVQKSERV</sequence>
<name>A0A5M9HAQ5_9SPHI</name>
<dbReference type="AlphaFoldDB" id="A0A5M9HAQ5"/>
<dbReference type="OrthoDB" id="824454at2"/>
<gene>
    <name evidence="1" type="ORF">F1649_06715</name>
</gene>
<protein>
    <submittedName>
        <fullName evidence="1">Preprotein translocase subunit SecB</fullName>
    </submittedName>
</protein>
<evidence type="ECO:0000313" key="2">
    <source>
        <dbReference type="Proteomes" id="UP000322918"/>
    </source>
</evidence>
<keyword evidence="2" id="KW-1185">Reference proteome</keyword>
<proteinExistence type="predicted"/>
<dbReference type="EMBL" id="VWNE01000009">
    <property type="protein sequence ID" value="KAA8484033.1"/>
    <property type="molecule type" value="Genomic_DNA"/>
</dbReference>
<organism evidence="1 2">
    <name type="scientific">Arcticibacter tournemirensis</name>
    <dbReference type="NCBI Taxonomy" id="699437"/>
    <lineage>
        <taxon>Bacteria</taxon>
        <taxon>Pseudomonadati</taxon>
        <taxon>Bacteroidota</taxon>
        <taxon>Sphingobacteriia</taxon>
        <taxon>Sphingobacteriales</taxon>
        <taxon>Sphingobacteriaceae</taxon>
        <taxon>Arcticibacter</taxon>
    </lineage>
</organism>
<dbReference type="Gene3D" id="3.10.420.10">
    <property type="entry name" value="SecB-like"/>
    <property type="match status" value="1"/>
</dbReference>
<dbReference type="SUPFAM" id="SSF54611">
    <property type="entry name" value="SecB-like"/>
    <property type="match status" value="1"/>
</dbReference>
<dbReference type="Proteomes" id="UP000322918">
    <property type="component" value="Unassembled WGS sequence"/>
</dbReference>
<dbReference type="RefSeq" id="WP_141815822.1">
    <property type="nucleotide sequence ID" value="NZ_VFPL01000001.1"/>
</dbReference>